<dbReference type="GO" id="GO:0005876">
    <property type="term" value="C:spindle microtubule"/>
    <property type="evidence" value="ECO:0007669"/>
    <property type="project" value="TreeGrafter"/>
</dbReference>
<name>A0A232F3T7_9HYME</name>
<dbReference type="GO" id="GO:0005739">
    <property type="term" value="C:mitochondrion"/>
    <property type="evidence" value="ECO:0007669"/>
    <property type="project" value="TreeGrafter"/>
</dbReference>
<comment type="caution">
    <text evidence="9">The sequence shown here is derived from an EMBL/GenBank/DDBJ whole genome shotgun (WGS) entry which is preliminary data.</text>
</comment>
<comment type="subunit">
    <text evidence="2">Interacts with microtubules.</text>
</comment>
<comment type="subcellular location">
    <subcellularLocation>
        <location evidence="1">Cytoplasm</location>
        <location evidence="1">Cytoskeleton</location>
    </subcellularLocation>
</comment>
<dbReference type="Pfam" id="PF21033">
    <property type="entry name" value="RMD1-3"/>
    <property type="match status" value="1"/>
</dbReference>
<evidence type="ECO:0000256" key="1">
    <source>
        <dbReference type="ARBA" id="ARBA00004245"/>
    </source>
</evidence>
<evidence type="ECO:0000256" key="8">
    <source>
        <dbReference type="ARBA" id="ARBA00041958"/>
    </source>
</evidence>
<dbReference type="OrthoDB" id="69711at2759"/>
<evidence type="ECO:0000256" key="5">
    <source>
        <dbReference type="ARBA" id="ARBA00022803"/>
    </source>
</evidence>
<protein>
    <recommendedName>
        <fullName evidence="7">Regulator of microtubule dynamics protein 1</fullName>
    </recommendedName>
    <alternativeName>
        <fullName evidence="8">Protein FAM82B</fullName>
    </alternativeName>
</protein>
<dbReference type="Gene3D" id="1.25.40.10">
    <property type="entry name" value="Tetratricopeptide repeat domain"/>
    <property type="match status" value="1"/>
</dbReference>
<accession>A0A232F3T7</accession>
<evidence type="ECO:0000313" key="9">
    <source>
        <dbReference type="EMBL" id="OXU25179.1"/>
    </source>
</evidence>
<dbReference type="PANTHER" id="PTHR16056:SF16">
    <property type="entry name" value="REGULATOR OF MICROTUBULE DYNAMICS PROTEIN 1"/>
    <property type="match status" value="1"/>
</dbReference>
<dbReference type="InterPro" id="IPR049039">
    <property type="entry name" value="RMD1-3_a_helical_rpt"/>
</dbReference>
<evidence type="ECO:0000256" key="2">
    <source>
        <dbReference type="ARBA" id="ARBA00011375"/>
    </source>
</evidence>
<dbReference type="EMBL" id="NNAY01001089">
    <property type="protein sequence ID" value="OXU25179.1"/>
    <property type="molecule type" value="Genomic_DNA"/>
</dbReference>
<dbReference type="PANTHER" id="PTHR16056">
    <property type="entry name" value="REGULATOR OF MICROTUBULE DYNAMICS PROTEIN"/>
    <property type="match status" value="1"/>
</dbReference>
<proteinExistence type="predicted"/>
<dbReference type="STRING" id="543379.A0A232F3T7"/>
<dbReference type="InterPro" id="IPR011990">
    <property type="entry name" value="TPR-like_helical_dom_sf"/>
</dbReference>
<evidence type="ECO:0000256" key="4">
    <source>
        <dbReference type="ARBA" id="ARBA00022737"/>
    </source>
</evidence>
<dbReference type="Proteomes" id="UP000215335">
    <property type="component" value="Unassembled WGS sequence"/>
</dbReference>
<gene>
    <name evidence="9" type="ORF">TSAR_000575</name>
</gene>
<evidence type="ECO:0000256" key="7">
    <source>
        <dbReference type="ARBA" id="ARBA00039966"/>
    </source>
</evidence>
<evidence type="ECO:0000256" key="6">
    <source>
        <dbReference type="ARBA" id="ARBA00023212"/>
    </source>
</evidence>
<evidence type="ECO:0000313" key="10">
    <source>
        <dbReference type="Proteomes" id="UP000215335"/>
    </source>
</evidence>
<sequence length="293" mass="34220">MFTRFIRFASFIRFQKKSLGYVLTRLEKEYYSRARYKAIAPTTPLYLAALWGITPKKVDDKSSLTAKELLIAKADALFDQEDYKEINKLLSSYKDNKDVEILWRLSRALYKMSKLETKDSEAKKLIYEAYDLISEALKLQDDHWAVHKWVAILLNSKTAYEGTKIKIKELYNIKRHMLRASELNPKDATTLYMIGNWCYQVADLAWYQRKIAAAIFGEPPTSSFEEALQYFEQAERVDPNFYGHNLLMLGKTYLKLNKKEDALKYLKMASEYPAKNDDDHEAKQEALKILNSL</sequence>
<keyword evidence="3" id="KW-0963">Cytoplasm</keyword>
<keyword evidence="5" id="KW-0802">TPR repeat</keyword>
<evidence type="ECO:0000256" key="3">
    <source>
        <dbReference type="ARBA" id="ARBA00022490"/>
    </source>
</evidence>
<keyword evidence="6" id="KW-0206">Cytoskeleton</keyword>
<dbReference type="GO" id="GO:0008017">
    <property type="term" value="F:microtubule binding"/>
    <property type="evidence" value="ECO:0007669"/>
    <property type="project" value="TreeGrafter"/>
</dbReference>
<dbReference type="GO" id="GO:0097431">
    <property type="term" value="C:mitotic spindle pole"/>
    <property type="evidence" value="ECO:0007669"/>
    <property type="project" value="TreeGrafter"/>
</dbReference>
<keyword evidence="4" id="KW-0677">Repeat</keyword>
<organism evidence="9 10">
    <name type="scientific">Trichomalopsis sarcophagae</name>
    <dbReference type="NCBI Taxonomy" id="543379"/>
    <lineage>
        <taxon>Eukaryota</taxon>
        <taxon>Metazoa</taxon>
        <taxon>Ecdysozoa</taxon>
        <taxon>Arthropoda</taxon>
        <taxon>Hexapoda</taxon>
        <taxon>Insecta</taxon>
        <taxon>Pterygota</taxon>
        <taxon>Neoptera</taxon>
        <taxon>Endopterygota</taxon>
        <taxon>Hymenoptera</taxon>
        <taxon>Apocrita</taxon>
        <taxon>Proctotrupomorpha</taxon>
        <taxon>Chalcidoidea</taxon>
        <taxon>Pteromalidae</taxon>
        <taxon>Pteromalinae</taxon>
        <taxon>Trichomalopsis</taxon>
    </lineage>
</organism>
<reference evidence="9 10" key="1">
    <citation type="journal article" date="2017" name="Curr. Biol.">
        <title>The Evolution of Venom by Co-option of Single-Copy Genes.</title>
        <authorList>
            <person name="Martinson E.O."/>
            <person name="Mrinalini"/>
            <person name="Kelkar Y.D."/>
            <person name="Chang C.H."/>
            <person name="Werren J.H."/>
        </authorList>
    </citation>
    <scope>NUCLEOTIDE SEQUENCE [LARGE SCALE GENOMIC DNA]</scope>
    <source>
        <strain evidence="9 10">Alberta</strain>
        <tissue evidence="9">Whole body</tissue>
    </source>
</reference>
<dbReference type="AlphaFoldDB" id="A0A232F3T7"/>
<keyword evidence="10" id="KW-1185">Reference proteome</keyword>
<dbReference type="SUPFAM" id="SSF48452">
    <property type="entry name" value="TPR-like"/>
    <property type="match status" value="1"/>
</dbReference>